<evidence type="ECO:0000256" key="3">
    <source>
        <dbReference type="ARBA" id="ARBA00023163"/>
    </source>
</evidence>
<name>A0A6J5I8S4_9BURK</name>
<dbReference type="GeneID" id="92899272"/>
<proteinExistence type="predicted"/>
<dbReference type="SUPFAM" id="SSF46689">
    <property type="entry name" value="Homeodomain-like"/>
    <property type="match status" value="2"/>
</dbReference>
<dbReference type="AlphaFoldDB" id="A0A6J5I8S4"/>
<keyword evidence="1" id="KW-0805">Transcription regulation</keyword>
<dbReference type="InterPro" id="IPR009057">
    <property type="entry name" value="Homeodomain-like_sf"/>
</dbReference>
<dbReference type="RefSeq" id="WP_054429864.1">
    <property type="nucleotide sequence ID" value="NZ_CADIJR010000033.1"/>
</dbReference>
<protein>
    <submittedName>
        <fullName evidence="5">HTH-type transcriptional activator RhaS</fullName>
    </submittedName>
</protein>
<dbReference type="Proteomes" id="UP000507979">
    <property type="component" value="Unassembled WGS sequence"/>
</dbReference>
<dbReference type="PROSITE" id="PS01124">
    <property type="entry name" value="HTH_ARAC_FAMILY_2"/>
    <property type="match status" value="1"/>
</dbReference>
<reference evidence="5 6" key="1">
    <citation type="submission" date="2020-04" db="EMBL/GenBank/DDBJ databases">
        <authorList>
            <person name="De Canck E."/>
        </authorList>
    </citation>
    <scope>NUCLEOTIDE SEQUENCE [LARGE SCALE GENOMIC DNA]</scope>
    <source>
        <strain evidence="5 6">LMG 26845</strain>
    </source>
</reference>
<dbReference type="PANTHER" id="PTHR46796">
    <property type="entry name" value="HTH-TYPE TRANSCRIPTIONAL ACTIVATOR RHAS-RELATED"/>
    <property type="match status" value="1"/>
</dbReference>
<evidence type="ECO:0000256" key="1">
    <source>
        <dbReference type="ARBA" id="ARBA00023015"/>
    </source>
</evidence>
<sequence length="275" mass="30531">MTSDDWIQVRRDPATGIEVVHAHFRGHAYDPHDHDEMLVGVTLQGVQQFQCARRTVTSTVGHAMLIEPGAVHDGHAGTEQGFTYSMLYLPLSWVDGALARREGKPARQAFSMFRTSLSRDPALIHAIVGTLHSFAPGGLQLARDEALDRLIAQLAADGERLLMPAPRPAPVKLRRAQAFIEAHMAADISMDQVAHDSGMDRYALARQFRRELGLAPHAYLVSLRLRRARELLARGISPADVAAQVGFADQSHLGRWFKRAYRITPAKYLRSAQTF</sequence>
<dbReference type="PANTHER" id="PTHR46796:SF2">
    <property type="entry name" value="TRANSCRIPTIONAL REGULATORY PROTEIN"/>
    <property type="match status" value="1"/>
</dbReference>
<evidence type="ECO:0000259" key="4">
    <source>
        <dbReference type="PROSITE" id="PS01124"/>
    </source>
</evidence>
<dbReference type="SUPFAM" id="SSF51215">
    <property type="entry name" value="Regulatory protein AraC"/>
    <property type="match status" value="1"/>
</dbReference>
<dbReference type="Pfam" id="PF12833">
    <property type="entry name" value="HTH_18"/>
    <property type="match status" value="1"/>
</dbReference>
<keyword evidence="3" id="KW-0804">Transcription</keyword>
<dbReference type="GO" id="GO:0003700">
    <property type="term" value="F:DNA-binding transcription factor activity"/>
    <property type="evidence" value="ECO:0007669"/>
    <property type="project" value="InterPro"/>
</dbReference>
<dbReference type="Pfam" id="PF02311">
    <property type="entry name" value="AraC_binding"/>
    <property type="match status" value="1"/>
</dbReference>
<dbReference type="InterPro" id="IPR037923">
    <property type="entry name" value="HTH-like"/>
</dbReference>
<feature type="domain" description="HTH araC/xylS-type" evidence="4">
    <location>
        <begin position="174"/>
        <end position="271"/>
    </location>
</feature>
<evidence type="ECO:0000313" key="6">
    <source>
        <dbReference type="Proteomes" id="UP000507979"/>
    </source>
</evidence>
<evidence type="ECO:0000256" key="2">
    <source>
        <dbReference type="ARBA" id="ARBA00023125"/>
    </source>
</evidence>
<dbReference type="InterPro" id="IPR050204">
    <property type="entry name" value="AraC_XylS_family_regulators"/>
</dbReference>
<dbReference type="InterPro" id="IPR018060">
    <property type="entry name" value="HTH_AraC"/>
</dbReference>
<organism evidence="5 6">
    <name type="scientific">Achromobacter insuavis</name>
    <dbReference type="NCBI Taxonomy" id="1287735"/>
    <lineage>
        <taxon>Bacteria</taxon>
        <taxon>Pseudomonadati</taxon>
        <taxon>Pseudomonadota</taxon>
        <taxon>Betaproteobacteria</taxon>
        <taxon>Burkholderiales</taxon>
        <taxon>Alcaligenaceae</taxon>
        <taxon>Achromobacter</taxon>
    </lineage>
</organism>
<evidence type="ECO:0000313" key="5">
    <source>
        <dbReference type="EMBL" id="CAB3663686.1"/>
    </source>
</evidence>
<dbReference type="Gene3D" id="1.10.10.60">
    <property type="entry name" value="Homeodomain-like"/>
    <property type="match status" value="1"/>
</dbReference>
<keyword evidence="2" id="KW-0238">DNA-binding</keyword>
<gene>
    <name evidence="5" type="primary">rhaS_6</name>
    <name evidence="5" type="ORF">LMG26845_03409</name>
</gene>
<dbReference type="EMBL" id="CADIJR010000033">
    <property type="protein sequence ID" value="CAB3663686.1"/>
    <property type="molecule type" value="Genomic_DNA"/>
</dbReference>
<dbReference type="InterPro" id="IPR003313">
    <property type="entry name" value="AraC-bd"/>
</dbReference>
<dbReference type="GO" id="GO:0043565">
    <property type="term" value="F:sequence-specific DNA binding"/>
    <property type="evidence" value="ECO:0007669"/>
    <property type="project" value="InterPro"/>
</dbReference>
<accession>A0A6J5I8S4</accession>
<dbReference type="SMART" id="SM00342">
    <property type="entry name" value="HTH_ARAC"/>
    <property type="match status" value="1"/>
</dbReference>
<keyword evidence="6" id="KW-1185">Reference proteome</keyword>